<dbReference type="Proteomes" id="UP000664521">
    <property type="component" value="Unassembled WGS sequence"/>
</dbReference>
<proteinExistence type="predicted"/>
<sequence>MAPVLDRSLDVKQSTSSAARSTSAGRSISPQPPPDWNQAVLDADAVADDVGRWLLSDAACSRRLRQAALQYDQTEFCSITSQLLQNGIRKFKADSKEDGREQRDIWLKAFRYLDINHEAVSEWLFAKLDDDRKPAQGKALHFSKKSDQTFAKAFFAHIGESLSDRLSTDGPMQHIKSTMEALQDEDTGDAIIRMTWDPTEFATEMDDSQSLGSMITFTGSVDAAWATTSREYVEKMWPKTGLATLIAIEKVMKSKRRRHVFDSGSAIQRADLKDDGSCLIQIQGSRTEIVQITQQLAWMMSTFQVQEEAAPIQNVCSHLKFEHLDENEFLLEQAPLRAAPDSHASCWLPMLHGSVIAQGFPIPPRGQEKGVEMSLTAITSLAGIEYPVYAEGVTFLKGWSTLLYPVCVSDDFGSIQWHYVQSDDPDDVRLKPNKVPVKNIANWKDVGIESIRNSRSFIGYCRRAKIYLGAKSFEPQVPEEKSGASLVKSQWLWRNKITFSMGTSGMGIAGAGAGGEIGLSKKNRASIADSSNSNTALIRSAHRPVIMYDVATSTGWLLPEINVVLHLTRSWLIERGNLSAVERNKIPSATVTGDGGMQPLTESEQKKFSRSALSKNINAALSVIQTNKHLDLISEEGETRQFREIVKDALKVLSACRETQNREESSESGSWLFSWFHSPRLYGWDMADMVEGRESIPRKELSIRENSKNPWLSTIANHPDVLILFCNNIKAPIRPAKTEPVCRKWDPMPSGQNYLVASVHALQALASYCNGWTLLPGLPENENADFGFINRSANLRKLTDKSYWIQPVGSDPWTSCDFNSTEGCDRLQNLGNGASNRTSNVCEEGAVIFGMNGPRPGKCKRPRGFGPNSSKVASTSIATNIDGKRVKSGKAKPGQIRNGRPQPDDSVTNTDEELSPAASSDDFIGSVCELPPPPTRPRKDHGNQSLGETNNDSSDTSSSEKSSHPDDLNETSGDSDADSNDQQTVATQEPEYDLTKDENVLLTAITRAEVEIKEGWKLYYENNEKPKTDRIKALIQNMSAIMKTASDDLDTNAPS</sequence>
<accession>A0A8H3J5F9</accession>
<dbReference type="OrthoDB" id="1658288at2759"/>
<organism evidence="2 3">
    <name type="scientific">Heterodermia speciosa</name>
    <dbReference type="NCBI Taxonomy" id="116794"/>
    <lineage>
        <taxon>Eukaryota</taxon>
        <taxon>Fungi</taxon>
        <taxon>Dikarya</taxon>
        <taxon>Ascomycota</taxon>
        <taxon>Pezizomycotina</taxon>
        <taxon>Lecanoromycetes</taxon>
        <taxon>OSLEUM clade</taxon>
        <taxon>Lecanoromycetidae</taxon>
        <taxon>Caliciales</taxon>
        <taxon>Physciaceae</taxon>
        <taxon>Heterodermia</taxon>
    </lineage>
</organism>
<name>A0A8H3J5F9_9LECA</name>
<feature type="compositionally biased region" description="Low complexity" evidence="1">
    <location>
        <begin position="14"/>
        <end position="29"/>
    </location>
</feature>
<feature type="region of interest" description="Disordered" evidence="1">
    <location>
        <begin position="852"/>
        <end position="998"/>
    </location>
</feature>
<evidence type="ECO:0000313" key="3">
    <source>
        <dbReference type="Proteomes" id="UP000664521"/>
    </source>
</evidence>
<feature type="compositionally biased region" description="Low complexity" evidence="1">
    <location>
        <begin position="948"/>
        <end position="960"/>
    </location>
</feature>
<evidence type="ECO:0000256" key="1">
    <source>
        <dbReference type="SAM" id="MobiDB-lite"/>
    </source>
</evidence>
<gene>
    <name evidence="2" type="ORF">HETSPECPRED_002865</name>
</gene>
<comment type="caution">
    <text evidence="2">The sequence shown here is derived from an EMBL/GenBank/DDBJ whole genome shotgun (WGS) entry which is preliminary data.</text>
</comment>
<evidence type="ECO:0000313" key="2">
    <source>
        <dbReference type="EMBL" id="CAF9941083.1"/>
    </source>
</evidence>
<feature type="region of interest" description="Disordered" evidence="1">
    <location>
        <begin position="1"/>
        <end position="35"/>
    </location>
</feature>
<dbReference type="EMBL" id="CAJPDS010000174">
    <property type="protein sequence ID" value="CAF9941083.1"/>
    <property type="molecule type" value="Genomic_DNA"/>
</dbReference>
<keyword evidence="3" id="KW-1185">Reference proteome</keyword>
<protein>
    <submittedName>
        <fullName evidence="2">Uncharacterized protein</fullName>
    </submittedName>
</protein>
<feature type="compositionally biased region" description="Polar residues" evidence="1">
    <location>
        <begin position="867"/>
        <end position="879"/>
    </location>
</feature>
<dbReference type="AlphaFoldDB" id="A0A8H3J5F9"/>
<reference evidence="2" key="1">
    <citation type="submission" date="2021-03" db="EMBL/GenBank/DDBJ databases">
        <authorList>
            <person name="Tagirdzhanova G."/>
        </authorList>
    </citation>
    <scope>NUCLEOTIDE SEQUENCE</scope>
</reference>